<comment type="similarity">
    <text evidence="1">Belongs to the Gram-positive plasmids replication protein type 1 family.</text>
</comment>
<dbReference type="Pfam" id="PF01446">
    <property type="entry name" value="Rep_1"/>
    <property type="match status" value="1"/>
</dbReference>
<gene>
    <name evidence="4" type="ORF">HF526_16565</name>
</gene>
<protein>
    <submittedName>
        <fullName evidence="4">Protein rep</fullName>
    </submittedName>
</protein>
<dbReference type="InterPro" id="IPR000989">
    <property type="entry name" value="Rep"/>
</dbReference>
<comment type="caution">
    <text evidence="4">The sequence shown here is derived from an EMBL/GenBank/DDBJ whole genome shotgun (WGS) entry which is preliminary data.</text>
</comment>
<dbReference type="Proteomes" id="UP000820669">
    <property type="component" value="Unassembled WGS sequence"/>
</dbReference>
<organism evidence="4 5">
    <name type="scientific">Pseudonocardia acidicola</name>
    <dbReference type="NCBI Taxonomy" id="2724939"/>
    <lineage>
        <taxon>Bacteria</taxon>
        <taxon>Bacillati</taxon>
        <taxon>Actinomycetota</taxon>
        <taxon>Actinomycetes</taxon>
        <taxon>Pseudonocardiales</taxon>
        <taxon>Pseudonocardiaceae</taxon>
        <taxon>Pseudonocardia</taxon>
    </lineage>
</organism>
<reference evidence="4 5" key="1">
    <citation type="submission" date="2020-04" db="EMBL/GenBank/DDBJ databases">
        <authorList>
            <person name="Klaysubun C."/>
            <person name="Duangmal K."/>
            <person name="Lipun K."/>
        </authorList>
    </citation>
    <scope>NUCLEOTIDE SEQUENCE [LARGE SCALE GENOMIC DNA]</scope>
    <source>
        <strain evidence="4 5">K10HN5</strain>
    </source>
</reference>
<evidence type="ECO:0000313" key="5">
    <source>
        <dbReference type="Proteomes" id="UP000820669"/>
    </source>
</evidence>
<keyword evidence="5" id="KW-1185">Reference proteome</keyword>
<keyword evidence="2" id="KW-0235">DNA replication</keyword>
<proteinExistence type="inferred from homology"/>
<evidence type="ECO:0000256" key="3">
    <source>
        <dbReference type="SAM" id="MobiDB-lite"/>
    </source>
</evidence>
<sequence length="405" mass="44237">MTVLATQQPHRPAPAEGRGAGRRRAQRAGLGKYANNRSLADVDARRERRDEAWVLRRRLWELSTLPRVRACGRVAHEGAGPTLRVSGEGADRRAGFAGLVSCGSVWACSTCARKIGARRAEEIRSVVEAAVAQGGGGGLISLTLRHNRGHRLADSWDALRYAWSRVVSGKAYQRERERFGIEGWCCAVEVTRSQLHGWHPHAHVLVITDIPLSAEMLAELGGRWFARWERALARRGYTALEHSGGLDARVISIGSGDALAGYLTKVSLEAAGQVNKDGRRGSRSPFQILRDGLATGLADDLEAWFEYEQASQGRKQLTWSRGLRARYRLAPEQSDEAIAAEDMGGDDLLALPAETWRAVRDRAEVLLGLAEQAGLLGVMAWLAYRGLAWHAVEGPPGRAPTIPAD</sequence>
<evidence type="ECO:0000256" key="2">
    <source>
        <dbReference type="ARBA" id="ARBA00022705"/>
    </source>
</evidence>
<name>A0ABX1SFE3_9PSEU</name>
<evidence type="ECO:0000313" key="4">
    <source>
        <dbReference type="EMBL" id="NMH98908.1"/>
    </source>
</evidence>
<dbReference type="EMBL" id="JAAXLA010000028">
    <property type="protein sequence ID" value="NMH98908.1"/>
    <property type="molecule type" value="Genomic_DNA"/>
</dbReference>
<accession>A0ABX1SFE3</accession>
<evidence type="ECO:0000256" key="1">
    <source>
        <dbReference type="ARBA" id="ARBA00008909"/>
    </source>
</evidence>
<feature type="region of interest" description="Disordered" evidence="3">
    <location>
        <begin position="1"/>
        <end position="28"/>
    </location>
</feature>